<proteinExistence type="predicted"/>
<evidence type="ECO:0000313" key="1">
    <source>
        <dbReference type="EMBL" id="GAI61674.1"/>
    </source>
</evidence>
<name>X1S1L5_9ZZZZ</name>
<accession>X1S1L5</accession>
<dbReference type="EMBL" id="BARW01000255">
    <property type="protein sequence ID" value="GAI61674.1"/>
    <property type="molecule type" value="Genomic_DNA"/>
</dbReference>
<protein>
    <submittedName>
        <fullName evidence="1">Uncharacterized protein</fullName>
    </submittedName>
</protein>
<comment type="caution">
    <text evidence="1">The sequence shown here is derived from an EMBL/GenBank/DDBJ whole genome shotgun (WGS) entry which is preliminary data.</text>
</comment>
<gene>
    <name evidence="1" type="ORF">S12H4_01327</name>
</gene>
<organism evidence="1">
    <name type="scientific">marine sediment metagenome</name>
    <dbReference type="NCBI Taxonomy" id="412755"/>
    <lineage>
        <taxon>unclassified sequences</taxon>
        <taxon>metagenomes</taxon>
        <taxon>ecological metagenomes</taxon>
    </lineage>
</organism>
<dbReference type="AlphaFoldDB" id="X1S1L5"/>
<sequence length="94" mass="10347">MRGVAVVDVLVDIYNRFTKDVANATHQPHPIGKFDVANVAVGKERRQGIIPQPDLDQRFSPGDLYLVVIDKGLETVKGLILAIVSSIKHVQMDV</sequence>
<reference evidence="1" key="1">
    <citation type="journal article" date="2014" name="Front. Microbiol.">
        <title>High frequency of phylogenetically diverse reductive dehalogenase-homologous genes in deep subseafloor sedimentary metagenomes.</title>
        <authorList>
            <person name="Kawai M."/>
            <person name="Futagami T."/>
            <person name="Toyoda A."/>
            <person name="Takaki Y."/>
            <person name="Nishi S."/>
            <person name="Hori S."/>
            <person name="Arai W."/>
            <person name="Tsubouchi T."/>
            <person name="Morono Y."/>
            <person name="Uchiyama I."/>
            <person name="Ito T."/>
            <person name="Fujiyama A."/>
            <person name="Inagaki F."/>
            <person name="Takami H."/>
        </authorList>
    </citation>
    <scope>NUCLEOTIDE SEQUENCE</scope>
    <source>
        <strain evidence="1">Expedition CK06-06</strain>
    </source>
</reference>